<evidence type="ECO:0000313" key="4">
    <source>
        <dbReference type="Proteomes" id="UP000256913"/>
    </source>
</evidence>
<dbReference type="InterPro" id="IPR052019">
    <property type="entry name" value="F420H2_bilvrd_red/Heme_oxyg"/>
</dbReference>
<evidence type="ECO:0000259" key="2">
    <source>
        <dbReference type="Pfam" id="PF01243"/>
    </source>
</evidence>
<sequence length="129" mass="14236">MSDLPADVVGLLDEPCTAHIATLLPDGSPHSVPVWVGREGGYVAFLTSPNSRKGRNIERDPRVAISLTRRDRPTDSAYLRGRVVEVVDGDRGWEIIDRLSQKYLGGPYPMRTDRAAYLVEVDRAGAQSF</sequence>
<dbReference type="Gene3D" id="2.30.110.10">
    <property type="entry name" value="Electron Transport, Fmn-binding Protein, Chain A"/>
    <property type="match status" value="1"/>
</dbReference>
<dbReference type="InterPro" id="IPR019920">
    <property type="entry name" value="F420-binding_dom_put"/>
</dbReference>
<dbReference type="RefSeq" id="WP_116068866.1">
    <property type="nucleotide sequence ID" value="NZ_BONB01000014.1"/>
</dbReference>
<dbReference type="InterPro" id="IPR011576">
    <property type="entry name" value="Pyridox_Oxase_N"/>
</dbReference>
<name>A0A3D9ZJ59_9ACTN</name>
<dbReference type="GO" id="GO:0005829">
    <property type="term" value="C:cytosol"/>
    <property type="evidence" value="ECO:0007669"/>
    <property type="project" value="TreeGrafter"/>
</dbReference>
<feature type="domain" description="Pyridoxamine 5'-phosphate oxidase N-terminal" evidence="2">
    <location>
        <begin position="8"/>
        <end position="123"/>
    </location>
</feature>
<dbReference type="PANTHER" id="PTHR35176:SF6">
    <property type="entry name" value="HEME OXYGENASE HI_0854-RELATED"/>
    <property type="match status" value="1"/>
</dbReference>
<keyword evidence="4" id="KW-1185">Reference proteome</keyword>
<dbReference type="EMBL" id="QUMQ01000001">
    <property type="protein sequence ID" value="REF97418.1"/>
    <property type="molecule type" value="Genomic_DNA"/>
</dbReference>
<dbReference type="GO" id="GO:0016627">
    <property type="term" value="F:oxidoreductase activity, acting on the CH-CH group of donors"/>
    <property type="evidence" value="ECO:0007669"/>
    <property type="project" value="TreeGrafter"/>
</dbReference>
<dbReference type="Proteomes" id="UP000256913">
    <property type="component" value="Unassembled WGS sequence"/>
</dbReference>
<evidence type="ECO:0000313" key="3">
    <source>
        <dbReference type="EMBL" id="REF97418.1"/>
    </source>
</evidence>
<reference evidence="3 4" key="1">
    <citation type="submission" date="2018-08" db="EMBL/GenBank/DDBJ databases">
        <title>Sequencing the genomes of 1000 actinobacteria strains.</title>
        <authorList>
            <person name="Klenk H.-P."/>
        </authorList>
    </citation>
    <scope>NUCLEOTIDE SEQUENCE [LARGE SCALE GENOMIC DNA]</scope>
    <source>
        <strain evidence="3 4">DSM 44099</strain>
    </source>
</reference>
<organism evidence="3 4">
    <name type="scientific">Asanoa ferruginea</name>
    <dbReference type="NCBI Taxonomy" id="53367"/>
    <lineage>
        <taxon>Bacteria</taxon>
        <taxon>Bacillati</taxon>
        <taxon>Actinomycetota</taxon>
        <taxon>Actinomycetes</taxon>
        <taxon>Micromonosporales</taxon>
        <taxon>Micromonosporaceae</taxon>
        <taxon>Asanoa</taxon>
    </lineage>
</organism>
<dbReference type="InterPro" id="IPR012349">
    <property type="entry name" value="Split_barrel_FMN-bd"/>
</dbReference>
<dbReference type="OrthoDB" id="162914at2"/>
<dbReference type="GO" id="GO:0070967">
    <property type="term" value="F:coenzyme F420 binding"/>
    <property type="evidence" value="ECO:0007669"/>
    <property type="project" value="TreeGrafter"/>
</dbReference>
<comment type="caution">
    <text evidence="3">The sequence shown here is derived from an EMBL/GenBank/DDBJ whole genome shotgun (WGS) entry which is preliminary data.</text>
</comment>
<dbReference type="NCBIfam" id="TIGR03618">
    <property type="entry name" value="Rv1155_F420"/>
    <property type="match status" value="1"/>
</dbReference>
<evidence type="ECO:0000256" key="1">
    <source>
        <dbReference type="ARBA" id="ARBA00023002"/>
    </source>
</evidence>
<dbReference type="SUPFAM" id="SSF50475">
    <property type="entry name" value="FMN-binding split barrel"/>
    <property type="match status" value="1"/>
</dbReference>
<accession>A0A3D9ZJ59</accession>
<keyword evidence="1" id="KW-0560">Oxidoreductase</keyword>
<gene>
    <name evidence="3" type="ORF">DFJ67_3416</name>
</gene>
<dbReference type="PANTHER" id="PTHR35176">
    <property type="entry name" value="HEME OXYGENASE HI_0854-RELATED"/>
    <property type="match status" value="1"/>
</dbReference>
<dbReference type="Pfam" id="PF01243">
    <property type="entry name" value="PNPOx_N"/>
    <property type="match status" value="1"/>
</dbReference>
<proteinExistence type="predicted"/>
<dbReference type="AlphaFoldDB" id="A0A3D9ZJ59"/>
<protein>
    <submittedName>
        <fullName evidence="3">PPOX class probable F420-dependent enzyme</fullName>
    </submittedName>
</protein>